<protein>
    <submittedName>
        <fullName evidence="2">Uncharacterized protein</fullName>
    </submittedName>
</protein>
<feature type="compositionally biased region" description="Basic and acidic residues" evidence="1">
    <location>
        <begin position="672"/>
        <end position="704"/>
    </location>
</feature>
<feature type="region of interest" description="Disordered" evidence="1">
    <location>
        <begin position="139"/>
        <end position="340"/>
    </location>
</feature>
<feature type="region of interest" description="Disordered" evidence="1">
    <location>
        <begin position="1238"/>
        <end position="1270"/>
    </location>
</feature>
<feature type="compositionally biased region" description="Basic and acidic residues" evidence="1">
    <location>
        <begin position="243"/>
        <end position="262"/>
    </location>
</feature>
<feature type="region of interest" description="Disordered" evidence="1">
    <location>
        <begin position="1318"/>
        <end position="1413"/>
    </location>
</feature>
<feature type="compositionally biased region" description="Polar residues" evidence="1">
    <location>
        <begin position="827"/>
        <end position="836"/>
    </location>
</feature>
<feature type="compositionally biased region" description="Basic residues" evidence="1">
    <location>
        <begin position="543"/>
        <end position="557"/>
    </location>
</feature>
<feature type="compositionally biased region" description="Basic and acidic residues" evidence="1">
    <location>
        <begin position="489"/>
        <end position="510"/>
    </location>
</feature>
<feature type="compositionally biased region" description="Polar residues" evidence="1">
    <location>
        <begin position="774"/>
        <end position="797"/>
    </location>
</feature>
<feature type="compositionally biased region" description="Basic and acidic residues" evidence="1">
    <location>
        <begin position="309"/>
        <end position="319"/>
    </location>
</feature>
<feature type="compositionally biased region" description="Basic and acidic residues" evidence="1">
    <location>
        <begin position="927"/>
        <end position="936"/>
    </location>
</feature>
<feature type="region of interest" description="Disordered" evidence="1">
    <location>
        <begin position="898"/>
        <end position="1213"/>
    </location>
</feature>
<feature type="compositionally biased region" description="Basic and acidic residues" evidence="1">
    <location>
        <begin position="202"/>
        <end position="217"/>
    </location>
</feature>
<feature type="compositionally biased region" description="Basic and acidic residues" evidence="1">
    <location>
        <begin position="1116"/>
        <end position="1127"/>
    </location>
</feature>
<comment type="caution">
    <text evidence="2">The sequence shown here is derived from an EMBL/GenBank/DDBJ whole genome shotgun (WGS) entry which is preliminary data.</text>
</comment>
<feature type="compositionally biased region" description="Basic and acidic residues" evidence="1">
    <location>
        <begin position="749"/>
        <end position="758"/>
    </location>
</feature>
<feature type="region of interest" description="Disordered" evidence="1">
    <location>
        <begin position="99"/>
        <end position="124"/>
    </location>
</feature>
<feature type="compositionally biased region" description="Acidic residues" evidence="1">
    <location>
        <begin position="176"/>
        <end position="186"/>
    </location>
</feature>
<feature type="compositionally biased region" description="Polar residues" evidence="1">
    <location>
        <begin position="1014"/>
        <end position="1028"/>
    </location>
</feature>
<feature type="compositionally biased region" description="Basic residues" evidence="1">
    <location>
        <begin position="1259"/>
        <end position="1269"/>
    </location>
</feature>
<feature type="compositionally biased region" description="Basic and acidic residues" evidence="1">
    <location>
        <begin position="1079"/>
        <end position="1095"/>
    </location>
</feature>
<feature type="compositionally biased region" description="Polar residues" evidence="1">
    <location>
        <begin position="735"/>
        <end position="745"/>
    </location>
</feature>
<feature type="compositionally biased region" description="Acidic residues" evidence="1">
    <location>
        <begin position="223"/>
        <end position="232"/>
    </location>
</feature>
<feature type="compositionally biased region" description="Basic and acidic residues" evidence="1">
    <location>
        <begin position="969"/>
        <end position="1003"/>
    </location>
</feature>
<dbReference type="Proteomes" id="UP000230750">
    <property type="component" value="Unassembled WGS sequence"/>
</dbReference>
<name>A0A2G8K1P0_STIJA</name>
<reference evidence="2 3" key="1">
    <citation type="journal article" date="2017" name="PLoS Biol.">
        <title>The sea cucumber genome provides insights into morphological evolution and visceral regeneration.</title>
        <authorList>
            <person name="Zhang X."/>
            <person name="Sun L."/>
            <person name="Yuan J."/>
            <person name="Sun Y."/>
            <person name="Gao Y."/>
            <person name="Zhang L."/>
            <person name="Li S."/>
            <person name="Dai H."/>
            <person name="Hamel J.F."/>
            <person name="Liu C."/>
            <person name="Yu Y."/>
            <person name="Liu S."/>
            <person name="Lin W."/>
            <person name="Guo K."/>
            <person name="Jin S."/>
            <person name="Xu P."/>
            <person name="Storey K.B."/>
            <person name="Huan P."/>
            <person name="Zhang T."/>
            <person name="Zhou Y."/>
            <person name="Zhang J."/>
            <person name="Lin C."/>
            <person name="Li X."/>
            <person name="Xing L."/>
            <person name="Huo D."/>
            <person name="Sun M."/>
            <person name="Wang L."/>
            <person name="Mercier A."/>
            <person name="Li F."/>
            <person name="Yang H."/>
            <person name="Xiang J."/>
        </authorList>
    </citation>
    <scope>NUCLEOTIDE SEQUENCE [LARGE SCALE GENOMIC DNA]</scope>
    <source>
        <strain evidence="2">Shaxun</strain>
        <tissue evidence="2">Muscle</tissue>
    </source>
</reference>
<organism evidence="2 3">
    <name type="scientific">Stichopus japonicus</name>
    <name type="common">Sea cucumber</name>
    <dbReference type="NCBI Taxonomy" id="307972"/>
    <lineage>
        <taxon>Eukaryota</taxon>
        <taxon>Metazoa</taxon>
        <taxon>Echinodermata</taxon>
        <taxon>Eleutherozoa</taxon>
        <taxon>Echinozoa</taxon>
        <taxon>Holothuroidea</taxon>
        <taxon>Aspidochirotacea</taxon>
        <taxon>Aspidochirotida</taxon>
        <taxon>Stichopodidae</taxon>
        <taxon>Apostichopus</taxon>
    </lineage>
</organism>
<feature type="region of interest" description="Disordered" evidence="1">
    <location>
        <begin position="354"/>
        <end position="885"/>
    </location>
</feature>
<feature type="compositionally biased region" description="Basic and acidic residues" evidence="1">
    <location>
        <begin position="521"/>
        <end position="532"/>
    </location>
</feature>
<feature type="compositionally biased region" description="Polar residues" evidence="1">
    <location>
        <begin position="102"/>
        <end position="114"/>
    </location>
</feature>
<gene>
    <name evidence="2" type="ORF">BSL78_21234</name>
</gene>
<feature type="compositionally biased region" description="Basic and acidic residues" evidence="1">
    <location>
        <begin position="1356"/>
        <end position="1367"/>
    </location>
</feature>
<keyword evidence="3" id="KW-1185">Reference proteome</keyword>
<evidence type="ECO:0000313" key="3">
    <source>
        <dbReference type="Proteomes" id="UP000230750"/>
    </source>
</evidence>
<feature type="compositionally biased region" description="Basic and acidic residues" evidence="1">
    <location>
        <begin position="558"/>
        <end position="579"/>
    </location>
</feature>
<sequence>MVWCMDGVEENEGGNEIHEEGNKVVREDCRGVIENGFDGSKDEEVIVANVSEAADSGKTCGGEATENETVRVNGKGLREGKKTRRSRGAAMKAMEAIKVQRHSQNSGESMQTVHPQGMPLSQPPKLNRNHGNKLFAKAYGRAKSKSPPQRGTKPDKLGNQTTLLDDLPDVTRIAEDGDGDEEGDVGEEVHLEDLGLVDSEDERTRHMEESEGRKTSDVIDLTFEAEGEDDPVENAKPVSFKATDSEPEKSESGPPEEVKEPNGSKISGMSGKEVSVSEVMVTEGGQEQIGGGVDDGEGSLTGSGKKRQTLKERMRDKEGLTLSEMNDSPKQNPNEHIQSDWELALKLAQEFGSVPPNVEVSSSGKDLRDVKGRGKGRGRRRVQLDIENVPEASTRKTRSKRGGGKSGLASSKEREDVDVEISSFNEDSKHNSVSERKDKRQEDEGKRRRGKSGGQGRGCDGTPESDGEGRIKNVPETPFMQTNLIDMSVDYKKDAGKSDRPTSEDGKRCTEAISTESECEMGSKVENVERENGSNMGGMGGKGKGKSKTKKDVKKKMEKNISKENLQKKETKAQEEICKGKSSRNARRRNLQDVKQVVDEEEHGIDEEEQVIDEEEQVEVPSNGKRATRNNKGNVPLDESQETVKNAVDTDGVKVRGGEAPTSSKMGNVTPGDDREKVAKSQSCRAKEEEANEEKRFKELEKNGINESKGRRKSSRLSKSQEGRVSLENIAGSEGQKSSSQNYSNVDGGDSKEDKSGGRESINGQNDGKRRSTRLSGSLKKSQRTEIAQNGRKTSQRIILDEDQNICTEEDKHEVDEEMGGKRRSSRSQGQESLEQQNKETENADFGLADEVDGSSRRLSGRNGDGESSEGNVTGTEYVKPFSPLKLTLSESVTELIELDDTNPVYAGEGSGGYSDSMNSSRRKTRKSQERNKTEESVSSFQSNLDGGGGGEDGVRRSHRTPKYSNATDESRKTNEALHENGESITKRTKDCSQGEKEEKLVIEDDDDVVVNSARGQSKSYGNISLQEDSQRSSRRLRSRSAGKNELNAGEMQARNGKAEGKMSAKKKGFHSVETSSCTREESETSVENEKDIGKQDTPSGKSRDRLKSPGGRKNSSHESEDVHFDGVSRAGSLPRRSLRSRNKDTELKAEEKMGSSRHEKGEVNEDMNKRDEYADELSAELNSEEQILNVEDDSNDCVASQEKRNAEQNSPDIFTMHLENDEVTGICSLDDYSRIGESQVKKSTENGDGESGDTPKSGKGRKKKKRKTFSFGNEVKVEVEREQLNGSPVEEMAIENKQKNDVKGLEGGPEGVLQVRTEEGESEDQYVPATMGASESPEDLLEIPLPRHQFRGRKKNESKVAPDKECLVVGSLSQRKGGKRANSSGEDISDTGRKRFCHDQEESQKMGRQNMR</sequence>
<feature type="compositionally biased region" description="Basic and acidic residues" evidence="1">
    <location>
        <begin position="809"/>
        <end position="821"/>
    </location>
</feature>
<accession>A0A2G8K1P0</accession>
<feature type="compositionally biased region" description="Basic and acidic residues" evidence="1">
    <location>
        <begin position="426"/>
        <end position="446"/>
    </location>
</feature>
<feature type="compositionally biased region" description="Acidic residues" evidence="1">
    <location>
        <begin position="599"/>
        <end position="618"/>
    </location>
</feature>
<feature type="compositionally biased region" description="Basic and acidic residues" evidence="1">
    <location>
        <begin position="1391"/>
        <end position="1406"/>
    </location>
</feature>
<evidence type="ECO:0000256" key="1">
    <source>
        <dbReference type="SAM" id="MobiDB-lite"/>
    </source>
</evidence>
<dbReference type="EMBL" id="MRZV01000978">
    <property type="protein sequence ID" value="PIK41912.1"/>
    <property type="molecule type" value="Genomic_DNA"/>
</dbReference>
<evidence type="ECO:0000313" key="2">
    <source>
        <dbReference type="EMBL" id="PIK41912.1"/>
    </source>
</evidence>
<feature type="compositionally biased region" description="Basic and acidic residues" evidence="1">
    <location>
        <begin position="1142"/>
        <end position="1173"/>
    </location>
</feature>
<feature type="compositionally biased region" description="Polar residues" evidence="1">
    <location>
        <begin position="323"/>
        <end position="336"/>
    </location>
</feature>
<proteinExistence type="predicted"/>